<feature type="compositionally biased region" description="Polar residues" evidence="1">
    <location>
        <begin position="1"/>
        <end position="15"/>
    </location>
</feature>
<dbReference type="STRING" id="317010.RU96_GL000655"/>
<feature type="compositionally biased region" description="Basic and acidic residues" evidence="1">
    <location>
        <begin position="480"/>
        <end position="489"/>
    </location>
</feature>
<evidence type="ECO:0000313" key="4">
    <source>
        <dbReference type="EMBL" id="OJG14742.1"/>
    </source>
</evidence>
<accession>A0A1L8R4U3</accession>
<dbReference type="EMBL" id="JXKG01000014">
    <property type="protein sequence ID" value="OJG14742.1"/>
    <property type="molecule type" value="Genomic_DNA"/>
</dbReference>
<name>A0A1L8R4U3_9ENTE</name>
<dbReference type="Proteomes" id="UP000182835">
    <property type="component" value="Unassembled WGS sequence"/>
</dbReference>
<feature type="domain" description="SpaA-like prealbumin fold" evidence="3">
    <location>
        <begin position="1327"/>
        <end position="1428"/>
    </location>
</feature>
<feature type="compositionally biased region" description="Polar residues" evidence="1">
    <location>
        <begin position="43"/>
        <end position="59"/>
    </location>
</feature>
<evidence type="ECO:0000313" key="5">
    <source>
        <dbReference type="Proteomes" id="UP000182835"/>
    </source>
</evidence>
<feature type="compositionally biased region" description="Basic and acidic residues" evidence="1">
    <location>
        <begin position="76"/>
        <end position="90"/>
    </location>
</feature>
<keyword evidence="2" id="KW-0812">Transmembrane</keyword>
<protein>
    <recommendedName>
        <fullName evidence="3">SpaA-like prealbumin fold domain-containing protein</fullName>
    </recommendedName>
</protein>
<evidence type="ECO:0000259" key="3">
    <source>
        <dbReference type="Pfam" id="PF17802"/>
    </source>
</evidence>
<keyword evidence="2" id="KW-0472">Membrane</keyword>
<comment type="caution">
    <text evidence="4">The sequence shown here is derived from an EMBL/GenBank/DDBJ whole genome shotgun (WGS) entry which is preliminary data.</text>
</comment>
<dbReference type="InterPro" id="IPR013783">
    <property type="entry name" value="Ig-like_fold"/>
</dbReference>
<evidence type="ECO:0000256" key="1">
    <source>
        <dbReference type="SAM" id="MobiDB-lite"/>
    </source>
</evidence>
<evidence type="ECO:0000256" key="2">
    <source>
        <dbReference type="SAM" id="Phobius"/>
    </source>
</evidence>
<feature type="transmembrane region" description="Helical" evidence="2">
    <location>
        <begin position="1462"/>
        <end position="1486"/>
    </location>
</feature>
<sequence>MSVIVSPSVSAFSLQTNNSTVNSTEVTQESTEETTLSNSAASNQNGKTDTSASDESNQAKQKDDASSLEEESTQESEPKKQTAADIAKRQSRADISSAVKVLDWAIIDAQNEEISESNAAVSNRAYDLVFKLQLGSMQAGDTFTIDIPQVGGTSKDNDHWYMQATNEIEVKDDSDEVVYTYKIQEKPGANTQEIKFQIKKTSLQTVELDLELPGMLANFVKTSGVFPVTFGKNENDEPFTKNMKFEINELKMANGFSFKFNTAVSNNSVKWGIRFNEAANLELAGDEVNYKVNGGAGNPYQGFYLDNPLRKPENWHEWGENYTDVWSPEVNNQGTEDNYGGYIEDELPPGATVTEFTISSFINLPIGLSANDLTNQVGGIPSTTAAYESYVLADYGNGPTYRKNGDTGTLKPKENTGFKLLKQNPGETKSDFKNRVQSEPYQYGIYQDSSDRKTVMIHFGSLKKADNDQERLQDQTNEEYSDKTFKDKDGKEHTIPQFAVEAAQKTINDERSGYTNDDRDLLERYFTLTYGESNAIKGAIAAYNISLNVRYDPETTGAVMNTANIYNHSALTLNRTVPERMPKANSSTTTLRNPIGHITLSSTEVLLQKLDADLFTENGDYIGINGAEFKLQRKVENGWQDIGDSIYTTDNISYIEEENEKQLAGMIRLNIETIIGDSGAKLTDTFRFVETKAPTGFSDRDSPNWSNEAQAIVSDEFTLNNSSTGVVVTVWNRHKQASYKVEHWIQKDNTPGSSTDDFELAYTEEKEALAGDKVQGQPLDSLQITHYYNASFTSQYGQLSGTVPDPASGDPELVLKLYYTKDKVIPFTLYKLGIDGKPLRKTETEQVTFQLYRWMYGKQPPEATWENTPPTPENIAKGYWTYVVENKTTGKLTSQATKPSDTDLVKQLELTTDELGRIRDERLVYSTDFGARLALVEVENTHSDYEIPEITDNYWVVQIKNPTGFDWVEGYGTKKTGKVQYKPEGSAINYWAIPNRFEVSPTIYKVDEDDNPMASDNTQKVEFDVYEYIGPDNIRPDKVTNEVRDFNNPLASAYKANWQKLGASPYQTDAQGKIVDTDNNPIVLDDNKIYSFIETKTLAGYQLPNNQSFTPDRANHWLVSLGGNLQLSSGVSGYVDARPSQWLANFYEKATLFEVKPSGIYLKNRKLTEIPIFKVDENLNPIRQSSAENFQFEAYLYQSSGDYKTTPLSDSSWKKISSDVLADSFDGDGLGQLFTEDDTLENKIGRTEVVKEQIVGIKEIKGMTDYNNHTGYWVVKLVWDPNAKVNNVTSIEYFENNELVTNDEDTEYHKLLNGKAYLKNSRVPAHDFSFIKEDEQQNPLGNVSFALYKAKSETGSENPNDQNTRWDITEEPYREATSSMDTYNLGTVFFQGLVTGEYLLLETKTVEGYQLPQGYWILTVSNGGEVTIRGSTDPPPPAFYKKDNQYYLPNYRATVMPKAGGIGLHVIVSIGIMFLGLAAIVLLEIYKEQFLPGVRFVIDKLKK</sequence>
<dbReference type="InterPro" id="IPR041033">
    <property type="entry name" value="SpaA_PFL_dom_1"/>
</dbReference>
<feature type="region of interest" description="Disordered" evidence="1">
    <location>
        <begin position="1"/>
        <end position="90"/>
    </location>
</feature>
<gene>
    <name evidence="4" type="ORF">RU96_GL000655</name>
</gene>
<proteinExistence type="predicted"/>
<dbReference type="Pfam" id="PF17802">
    <property type="entry name" value="SpaA"/>
    <property type="match status" value="1"/>
</dbReference>
<keyword evidence="2" id="KW-1133">Transmembrane helix</keyword>
<feature type="compositionally biased region" description="Low complexity" evidence="1">
    <location>
        <begin position="16"/>
        <end position="42"/>
    </location>
</feature>
<reference evidence="4 5" key="1">
    <citation type="submission" date="2014-12" db="EMBL/GenBank/DDBJ databases">
        <title>Draft genome sequences of 29 type strains of Enterococci.</title>
        <authorList>
            <person name="Zhong Z."/>
            <person name="Sun Z."/>
            <person name="Liu W."/>
            <person name="Zhang W."/>
            <person name="Zhang H."/>
        </authorList>
    </citation>
    <scope>NUCLEOTIDE SEQUENCE [LARGE SCALE GENOMIC DNA]</scope>
    <source>
        <strain evidence="4 5">DSM 21207</strain>
    </source>
</reference>
<dbReference type="Gene3D" id="2.60.40.10">
    <property type="entry name" value="Immunoglobulins"/>
    <property type="match status" value="2"/>
</dbReference>
<organism evidence="4 5">
    <name type="scientific">Enterococcus canintestini</name>
    <dbReference type="NCBI Taxonomy" id="317010"/>
    <lineage>
        <taxon>Bacteria</taxon>
        <taxon>Bacillati</taxon>
        <taxon>Bacillota</taxon>
        <taxon>Bacilli</taxon>
        <taxon>Lactobacillales</taxon>
        <taxon>Enterococcaceae</taxon>
        <taxon>Enterococcus</taxon>
    </lineage>
</organism>
<feature type="region of interest" description="Disordered" evidence="1">
    <location>
        <begin position="467"/>
        <end position="489"/>
    </location>
</feature>